<evidence type="ECO:0000313" key="2">
    <source>
        <dbReference type="Proteomes" id="UP001062846"/>
    </source>
</evidence>
<dbReference type="EMBL" id="CM046390">
    <property type="protein sequence ID" value="KAI8565287.1"/>
    <property type="molecule type" value="Genomic_DNA"/>
</dbReference>
<sequence length="176" mass="19698">MAATTGIAPVSISVFNFWSGGAHLKSHELRSMKCNSFGNPSRLTVRRKSSLRNANQKLTVRAELNESRGRGGNFVAGFVLGGALFGTVAYIFAPRIRKAILNEDEHGFRRPRRLPYYDEGLVYDERLENRKQTLSQKIGQLNAAIDTAIERMYSRFKGGNHMPPVPTENKPEEATM</sequence>
<protein>
    <submittedName>
        <fullName evidence="1">Uncharacterized protein</fullName>
    </submittedName>
</protein>
<evidence type="ECO:0000313" key="1">
    <source>
        <dbReference type="EMBL" id="KAI8565287.1"/>
    </source>
</evidence>
<name>A0ACC0PKN3_RHOML</name>
<proteinExistence type="predicted"/>
<organism evidence="1 2">
    <name type="scientific">Rhododendron molle</name>
    <name type="common">Chinese azalea</name>
    <name type="synonym">Azalea mollis</name>
    <dbReference type="NCBI Taxonomy" id="49168"/>
    <lineage>
        <taxon>Eukaryota</taxon>
        <taxon>Viridiplantae</taxon>
        <taxon>Streptophyta</taxon>
        <taxon>Embryophyta</taxon>
        <taxon>Tracheophyta</taxon>
        <taxon>Spermatophyta</taxon>
        <taxon>Magnoliopsida</taxon>
        <taxon>eudicotyledons</taxon>
        <taxon>Gunneridae</taxon>
        <taxon>Pentapetalae</taxon>
        <taxon>asterids</taxon>
        <taxon>Ericales</taxon>
        <taxon>Ericaceae</taxon>
        <taxon>Ericoideae</taxon>
        <taxon>Rhodoreae</taxon>
        <taxon>Rhododendron</taxon>
    </lineage>
</organism>
<gene>
    <name evidence="1" type="ORF">RHMOL_Rhmol03G0247200</name>
</gene>
<accession>A0ACC0PKN3</accession>
<comment type="caution">
    <text evidence="1">The sequence shown here is derived from an EMBL/GenBank/DDBJ whole genome shotgun (WGS) entry which is preliminary data.</text>
</comment>
<dbReference type="Proteomes" id="UP001062846">
    <property type="component" value="Chromosome 3"/>
</dbReference>
<reference evidence="1" key="1">
    <citation type="submission" date="2022-02" db="EMBL/GenBank/DDBJ databases">
        <title>Plant Genome Project.</title>
        <authorList>
            <person name="Zhang R.-G."/>
        </authorList>
    </citation>
    <scope>NUCLEOTIDE SEQUENCE</scope>
    <source>
        <strain evidence="1">AT1</strain>
    </source>
</reference>
<keyword evidence="2" id="KW-1185">Reference proteome</keyword>